<organism evidence="2">
    <name type="scientific">Anopheles braziliensis</name>
    <dbReference type="NCBI Taxonomy" id="58242"/>
    <lineage>
        <taxon>Eukaryota</taxon>
        <taxon>Metazoa</taxon>
        <taxon>Ecdysozoa</taxon>
        <taxon>Arthropoda</taxon>
        <taxon>Hexapoda</taxon>
        <taxon>Insecta</taxon>
        <taxon>Pterygota</taxon>
        <taxon>Neoptera</taxon>
        <taxon>Endopterygota</taxon>
        <taxon>Diptera</taxon>
        <taxon>Nematocera</taxon>
        <taxon>Culicoidea</taxon>
        <taxon>Culicidae</taxon>
        <taxon>Anophelinae</taxon>
        <taxon>Anopheles</taxon>
    </lineage>
</organism>
<name>A0A2M3ZVG6_9DIPT</name>
<proteinExistence type="predicted"/>
<feature type="transmembrane region" description="Helical" evidence="1">
    <location>
        <begin position="6"/>
        <end position="27"/>
    </location>
</feature>
<sequence>MTFMPFLFLLFGLLPECAIMYIFYALVLGARGMPFLAALCTMHAIPVLVDCNQWNQKTCSLPYSTAPQSLSIYYYYNYYCQRMCGRSGAKGTRCAKRGITLY</sequence>
<protein>
    <submittedName>
        <fullName evidence="2">Putative secreted peptide</fullName>
    </submittedName>
</protein>
<dbReference type="AlphaFoldDB" id="A0A2M3ZVG6"/>
<evidence type="ECO:0000313" key="2">
    <source>
        <dbReference type="EMBL" id="MBW32511.1"/>
    </source>
</evidence>
<evidence type="ECO:0000256" key="1">
    <source>
        <dbReference type="SAM" id="Phobius"/>
    </source>
</evidence>
<accession>A0A2M3ZVG6</accession>
<dbReference type="EMBL" id="GGFM01011760">
    <property type="protein sequence ID" value="MBW32511.1"/>
    <property type="molecule type" value="Transcribed_RNA"/>
</dbReference>
<keyword evidence="1" id="KW-1133">Transmembrane helix</keyword>
<reference evidence="2" key="1">
    <citation type="submission" date="2018-01" db="EMBL/GenBank/DDBJ databases">
        <title>An insight into the sialome of Amazonian anophelines.</title>
        <authorList>
            <person name="Ribeiro J.M."/>
            <person name="Scarpassa V."/>
            <person name="Calvo E."/>
        </authorList>
    </citation>
    <scope>NUCLEOTIDE SEQUENCE</scope>
    <source>
        <tissue evidence="2">Salivary glands</tissue>
    </source>
</reference>
<keyword evidence="1" id="KW-0472">Membrane</keyword>
<keyword evidence="1" id="KW-0812">Transmembrane</keyword>